<protein>
    <submittedName>
        <fullName evidence="2">Uncharacterized protein</fullName>
    </submittedName>
</protein>
<keyword evidence="1" id="KW-0472">Membrane</keyword>
<evidence type="ECO:0000313" key="2">
    <source>
        <dbReference type="EMBL" id="CAD9237112.1"/>
    </source>
</evidence>
<evidence type="ECO:0000256" key="1">
    <source>
        <dbReference type="SAM" id="Phobius"/>
    </source>
</evidence>
<organism evidence="2">
    <name type="scientific">Compsopogon caeruleus</name>
    <dbReference type="NCBI Taxonomy" id="31354"/>
    <lineage>
        <taxon>Eukaryota</taxon>
        <taxon>Rhodophyta</taxon>
        <taxon>Compsopogonophyceae</taxon>
        <taxon>Compsopogonales</taxon>
        <taxon>Compsopogonaceae</taxon>
        <taxon>Compsopogon</taxon>
    </lineage>
</organism>
<dbReference type="EMBL" id="HBGH01016654">
    <property type="protein sequence ID" value="CAD9237112.1"/>
    <property type="molecule type" value="Transcribed_RNA"/>
</dbReference>
<proteinExistence type="predicted"/>
<keyword evidence="1" id="KW-0812">Transmembrane</keyword>
<name>A0A7S1XGW1_9RHOD</name>
<dbReference type="AlphaFoldDB" id="A0A7S1XGW1"/>
<reference evidence="2" key="1">
    <citation type="submission" date="2021-01" db="EMBL/GenBank/DDBJ databases">
        <authorList>
            <person name="Corre E."/>
            <person name="Pelletier E."/>
            <person name="Niang G."/>
            <person name="Scheremetjew M."/>
            <person name="Finn R."/>
            <person name="Kale V."/>
            <person name="Holt S."/>
            <person name="Cochrane G."/>
            <person name="Meng A."/>
            <person name="Brown T."/>
            <person name="Cohen L."/>
        </authorList>
    </citation>
    <scope>NUCLEOTIDE SEQUENCE</scope>
    <source>
        <strain evidence="2">SAG 36.94</strain>
    </source>
</reference>
<dbReference type="InterPro" id="IPR054220">
    <property type="entry name" value="DUF6940"/>
</dbReference>
<sequence length="261" mass="29348">MERLSKRRIVIDEATGREVSGGVSIAGQVALRLAVIVFAVVVLIVGLVTMRQGGVMEGEQYTFEVSSPDNNVVKYVVKPHLSYLDALKMLSEDSSPGFRNLFMRTLEDSGFRAYFFETPPVTTANFDSQRFEFVLVDSPALAQVSAQPDAFRDHFHGRSVVQFSNLGGDALLVAPEDLLSGREVGTYAHLAAFMRNSQLRAQQSELWKQVAHLMIDRVSHSQSQPVWLSTSGLGIYWLHVRMDSTPKYYEFQPYRSWNPPR</sequence>
<keyword evidence="1" id="KW-1133">Transmembrane helix</keyword>
<feature type="transmembrane region" description="Helical" evidence="1">
    <location>
        <begin position="29"/>
        <end position="50"/>
    </location>
</feature>
<gene>
    <name evidence="2" type="ORF">CCAE0312_LOCUS9210</name>
</gene>
<accession>A0A7S1XGW1</accession>
<dbReference type="Pfam" id="PF22086">
    <property type="entry name" value="DUF6940"/>
    <property type="match status" value="1"/>
</dbReference>